<name>A0A7C5VEJ2_9DEIN</name>
<comment type="subcellular location">
    <subcellularLocation>
        <location evidence="3">Cytoplasm</location>
    </subcellularLocation>
</comment>
<evidence type="ECO:0000256" key="3">
    <source>
        <dbReference type="HAMAP-Rule" id="MF_01384"/>
    </source>
</evidence>
<dbReference type="GO" id="GO:0016151">
    <property type="term" value="F:nickel cation binding"/>
    <property type="evidence" value="ECO:0007669"/>
    <property type="project" value="UniProtKB-UniRule"/>
</dbReference>
<sequence length="323" mass="34636">MPGGSGASAPLCSPTSVQGKAWMPSSAGSAGRSCLKRSKRPGPKHRHALSLTFAHRYGRTVLEEIRFSGVMKVIRPLEVGDRVLVQLITLGPGLMDGDLAEIWVRVGPGSKAIVLAQSAGKVCPGLVRQRVHLEVEEGGELEYYPGLTILFPGGGLFQEVEASLASTARLGLMEVWALGRTGRGEAHDFFGLETRTLVDQKGLPLYRDALRLTPLDASLPGVLEGRPYLAAGFWTWEGLPPGRGRALAWSLTHRGHTVVRGLGRAEEDLPGEAAGFLLWARAQWGLPPVDLQRFSSAWVQPVQGLSRGETPGALQGVVSAEEF</sequence>
<dbReference type="InterPro" id="IPR002669">
    <property type="entry name" value="UreD"/>
</dbReference>
<proteinExistence type="inferred from homology"/>
<dbReference type="GO" id="GO:0005737">
    <property type="term" value="C:cytoplasm"/>
    <property type="evidence" value="ECO:0007669"/>
    <property type="project" value="UniProtKB-SubCell"/>
</dbReference>
<evidence type="ECO:0000256" key="4">
    <source>
        <dbReference type="SAM" id="MobiDB-lite"/>
    </source>
</evidence>
<keyword evidence="3" id="KW-0963">Cytoplasm</keyword>
<gene>
    <name evidence="3" type="primary">ureD</name>
    <name evidence="5" type="ORF">ENM28_00375</name>
</gene>
<evidence type="ECO:0000313" key="5">
    <source>
        <dbReference type="EMBL" id="HHM67187.1"/>
    </source>
</evidence>
<dbReference type="EMBL" id="DRXE01000015">
    <property type="protein sequence ID" value="HHM67187.1"/>
    <property type="molecule type" value="Genomic_DNA"/>
</dbReference>
<dbReference type="PANTHER" id="PTHR33643:SF1">
    <property type="entry name" value="UREASE ACCESSORY PROTEIN D"/>
    <property type="match status" value="1"/>
</dbReference>
<reference evidence="5" key="1">
    <citation type="journal article" date="2020" name="mSystems">
        <title>Genome- and Community-Level Interaction Insights into Carbon Utilization and Element Cycling Functions of Hydrothermarchaeota in Hydrothermal Sediment.</title>
        <authorList>
            <person name="Zhou Z."/>
            <person name="Liu Y."/>
            <person name="Xu W."/>
            <person name="Pan J."/>
            <person name="Luo Z.H."/>
            <person name="Li M."/>
        </authorList>
    </citation>
    <scope>NUCLEOTIDE SEQUENCE [LARGE SCALE GENOMIC DNA]</scope>
    <source>
        <strain evidence="5">SpSt-1071</strain>
    </source>
</reference>
<comment type="function">
    <text evidence="3">Required for maturation of urease via the functional incorporation of the urease nickel metallocenter.</text>
</comment>
<keyword evidence="3" id="KW-0996">Nickel insertion</keyword>
<feature type="compositionally biased region" description="Basic residues" evidence="4">
    <location>
        <begin position="34"/>
        <end position="46"/>
    </location>
</feature>
<dbReference type="Pfam" id="PF01774">
    <property type="entry name" value="UreD"/>
    <property type="match status" value="1"/>
</dbReference>
<accession>A0A7C5VEJ2</accession>
<comment type="similarity">
    <text evidence="1 3">Belongs to the UreD family.</text>
</comment>
<comment type="caution">
    <text evidence="5">The sequence shown here is derived from an EMBL/GenBank/DDBJ whole genome shotgun (WGS) entry which is preliminary data.</text>
</comment>
<evidence type="ECO:0000256" key="1">
    <source>
        <dbReference type="ARBA" id="ARBA00007177"/>
    </source>
</evidence>
<evidence type="ECO:0000256" key="2">
    <source>
        <dbReference type="ARBA" id="ARBA00023186"/>
    </source>
</evidence>
<keyword evidence="2 3" id="KW-0143">Chaperone</keyword>
<organism evidence="5">
    <name type="scientific">Thermus caliditerrae</name>
    <dbReference type="NCBI Taxonomy" id="1330700"/>
    <lineage>
        <taxon>Bacteria</taxon>
        <taxon>Thermotogati</taxon>
        <taxon>Deinococcota</taxon>
        <taxon>Deinococci</taxon>
        <taxon>Thermales</taxon>
        <taxon>Thermaceae</taxon>
        <taxon>Thermus</taxon>
    </lineage>
</organism>
<feature type="region of interest" description="Disordered" evidence="4">
    <location>
        <begin position="1"/>
        <end position="46"/>
    </location>
</feature>
<dbReference type="HAMAP" id="MF_01384">
    <property type="entry name" value="UreD"/>
    <property type="match status" value="1"/>
</dbReference>
<dbReference type="AlphaFoldDB" id="A0A7C5VEJ2"/>
<protein>
    <recommendedName>
        <fullName evidence="3">Urease accessory protein UreD</fullName>
    </recommendedName>
</protein>
<comment type="subunit">
    <text evidence="3">UreD, UreF and UreG form a complex that acts as a GTP-hydrolysis-dependent molecular chaperone, activating the urease apoprotein by helping to assemble the nickel containing metallocenter of UreC. The UreE protein probably delivers the nickel.</text>
</comment>
<dbReference type="PANTHER" id="PTHR33643">
    <property type="entry name" value="UREASE ACCESSORY PROTEIN D"/>
    <property type="match status" value="1"/>
</dbReference>